<keyword evidence="7 13" id="KW-0406">Ion transport</keyword>
<dbReference type="SUPFAM" id="SSF54631">
    <property type="entry name" value="CBS-domain pair"/>
    <property type="match status" value="1"/>
</dbReference>
<dbReference type="InParanoid" id="D8UFG0"/>
<dbReference type="Pfam" id="PF00654">
    <property type="entry name" value="Voltage_CLC"/>
    <property type="match status" value="1"/>
</dbReference>
<dbReference type="KEGG" id="vcn:VOLCADRAFT_107658"/>
<dbReference type="SMART" id="SM00116">
    <property type="entry name" value="CBS"/>
    <property type="match status" value="1"/>
</dbReference>
<feature type="transmembrane region" description="Helical" evidence="13">
    <location>
        <begin position="590"/>
        <end position="608"/>
    </location>
</feature>
<keyword evidence="11" id="KW-0694">RNA-binding</keyword>
<dbReference type="SMART" id="SM00360">
    <property type="entry name" value="RRM"/>
    <property type="match status" value="1"/>
</dbReference>
<keyword evidence="9 13" id="KW-0472">Membrane</keyword>
<evidence type="ECO:0000259" key="15">
    <source>
        <dbReference type="PROSITE" id="PS50102"/>
    </source>
</evidence>
<evidence type="ECO:0000313" key="18">
    <source>
        <dbReference type="Proteomes" id="UP000001058"/>
    </source>
</evidence>
<evidence type="ECO:0000313" key="17">
    <source>
        <dbReference type="EMBL" id="EFJ41564.1"/>
    </source>
</evidence>
<dbReference type="OrthoDB" id="428525at2759"/>
<evidence type="ECO:0000256" key="2">
    <source>
        <dbReference type="ARBA" id="ARBA00009476"/>
    </source>
</evidence>
<evidence type="ECO:0000256" key="5">
    <source>
        <dbReference type="ARBA" id="ARBA00022737"/>
    </source>
</evidence>
<keyword evidence="3 13" id="KW-0813">Transport</keyword>
<keyword evidence="10 13" id="KW-0868">Chloride</keyword>
<dbReference type="SUPFAM" id="SSF54928">
    <property type="entry name" value="RNA-binding domain, RBD"/>
    <property type="match status" value="1"/>
</dbReference>
<evidence type="ECO:0000256" key="7">
    <source>
        <dbReference type="ARBA" id="ARBA00023065"/>
    </source>
</evidence>
<dbReference type="Pfam" id="PF00571">
    <property type="entry name" value="CBS"/>
    <property type="match status" value="1"/>
</dbReference>
<dbReference type="RefSeq" id="XP_002957355.1">
    <property type="nucleotide sequence ID" value="XM_002957309.1"/>
</dbReference>
<comment type="subcellular location">
    <subcellularLocation>
        <location evidence="1 13">Membrane</location>
        <topology evidence="1 13">Multi-pass membrane protein</topology>
    </subcellularLocation>
</comment>
<feature type="transmembrane region" description="Helical" evidence="13">
    <location>
        <begin position="548"/>
        <end position="569"/>
    </location>
</feature>
<dbReference type="EMBL" id="GL378393">
    <property type="protein sequence ID" value="EFJ41564.1"/>
    <property type="molecule type" value="Genomic_DNA"/>
</dbReference>
<dbReference type="Proteomes" id="UP000001058">
    <property type="component" value="Unassembled WGS sequence"/>
</dbReference>
<dbReference type="GeneID" id="9626848"/>
<dbReference type="CDD" id="cd04591">
    <property type="entry name" value="CBS_pair_voltage-gated_CLC_euk_bac"/>
    <property type="match status" value="1"/>
</dbReference>
<reference evidence="17 18" key="1">
    <citation type="journal article" date="2010" name="Science">
        <title>Genomic analysis of organismal complexity in the multicellular green alga Volvox carteri.</title>
        <authorList>
            <person name="Prochnik S.E."/>
            <person name="Umen J."/>
            <person name="Nedelcu A.M."/>
            <person name="Hallmann A."/>
            <person name="Miller S.M."/>
            <person name="Nishii I."/>
            <person name="Ferris P."/>
            <person name="Kuo A."/>
            <person name="Mitros T."/>
            <person name="Fritz-Laylin L.K."/>
            <person name="Hellsten U."/>
            <person name="Chapman J."/>
            <person name="Simakov O."/>
            <person name="Rensing S.A."/>
            <person name="Terry A."/>
            <person name="Pangilinan J."/>
            <person name="Kapitonov V."/>
            <person name="Jurka J."/>
            <person name="Salamov A."/>
            <person name="Shapiro H."/>
            <person name="Schmutz J."/>
            <person name="Grimwood J."/>
            <person name="Lindquist E."/>
            <person name="Lucas S."/>
            <person name="Grigoriev I.V."/>
            <person name="Schmitt R."/>
            <person name="Kirk D."/>
            <person name="Rokhsar D.S."/>
        </authorList>
    </citation>
    <scope>NUCLEOTIDE SEQUENCE [LARGE SCALE GENOMIC DNA]</scope>
    <source>
        <strain evidence="18">f. Nagariensis / Eve</strain>
    </source>
</reference>
<protein>
    <recommendedName>
        <fullName evidence="13">Chloride channel protein</fullName>
    </recommendedName>
</protein>
<feature type="compositionally biased region" description="Gly residues" evidence="14">
    <location>
        <begin position="139"/>
        <end position="148"/>
    </location>
</feature>
<keyword evidence="18" id="KW-1185">Reference proteome</keyword>
<dbReference type="Gene3D" id="3.30.70.330">
    <property type="match status" value="1"/>
</dbReference>
<evidence type="ECO:0000256" key="4">
    <source>
        <dbReference type="ARBA" id="ARBA00022692"/>
    </source>
</evidence>
<feature type="region of interest" description="Disordered" evidence="14">
    <location>
        <begin position="192"/>
        <end position="212"/>
    </location>
</feature>
<evidence type="ECO:0000256" key="9">
    <source>
        <dbReference type="ARBA" id="ARBA00023136"/>
    </source>
</evidence>
<dbReference type="InterPro" id="IPR012677">
    <property type="entry name" value="Nucleotide-bd_a/b_plait_sf"/>
</dbReference>
<feature type="transmembrane region" description="Helical" evidence="13">
    <location>
        <begin position="335"/>
        <end position="355"/>
    </location>
</feature>
<evidence type="ECO:0000259" key="16">
    <source>
        <dbReference type="PROSITE" id="PS51371"/>
    </source>
</evidence>
<feature type="transmembrane region" description="Helical" evidence="13">
    <location>
        <begin position="735"/>
        <end position="760"/>
    </location>
</feature>
<dbReference type="Gene3D" id="1.10.3080.10">
    <property type="entry name" value="Clc chloride channel"/>
    <property type="match status" value="1"/>
</dbReference>
<feature type="transmembrane region" description="Helical" evidence="13">
    <location>
        <begin position="508"/>
        <end position="528"/>
    </location>
</feature>
<feature type="transmembrane region" description="Helical" evidence="13">
    <location>
        <begin position="767"/>
        <end position="784"/>
    </location>
</feature>
<proteinExistence type="inferred from homology"/>
<feature type="domain" description="RRM" evidence="15">
    <location>
        <begin position="21"/>
        <end position="98"/>
    </location>
</feature>
<dbReference type="eggNOG" id="KOG4205">
    <property type="taxonomic scope" value="Eukaryota"/>
</dbReference>
<dbReference type="InterPro" id="IPR000644">
    <property type="entry name" value="CBS_dom"/>
</dbReference>
<dbReference type="PANTHER" id="PTHR11689">
    <property type="entry name" value="CHLORIDE CHANNEL PROTEIN CLC FAMILY MEMBER"/>
    <property type="match status" value="1"/>
</dbReference>
<dbReference type="PANTHER" id="PTHR11689:SF161">
    <property type="entry name" value="CHLORIDE CHANNEL PROTEIN"/>
    <property type="match status" value="1"/>
</dbReference>
<sequence length="1123" mass="123672">MDRGETRMNDDVDGKSQENPHKVFVGGISYRMDEGGLRELFEKYSPDTVVIQLDKMTQKPRGFGFVTFKDRESMLDAIRDLHNKDVDGRPISVKEAIPQDQIKPGTPASALGRSGGRDGGGRYDRGYDRRYDSRSGYDRYGGGSGYERGGYDRYGSGGNYGDPRQYEYSRGGYNDRGGYGGYSGAGYERDPYYRDPYARDPYSSTPQYSGYEHRYDSRYQGTYDSRYPGDYPPGDDRLQLFQVLGSKTAPTGRVSESLDYEPIQNKLFYDRMKSRKEGKKKLYGYTGHTLAKMLVTALTGIVTGCFAVALTKACGAITEWKLDILRDSYEKEAPARTLVSFLWFWLIGSCLVTLATALVQYWAPASAGAGVTLVMAYLNGNHVPNLLRFNTLISKFVGTVCAVSAGLPMGPEGPMVHIGACVASVITYMECKCLDGGALSIFTNCFGRKREFNIKEKLKILDEIVSDSDHREFVSAGVSAGISAAFGAPIGGVLFSMEEACSFWSRKTAWRCFIAATLSTFTIQLLNRSAQHGMIAFTGLRQMDNKDWLMQLPFLVINSGMAGLLGAAFNSLRMWLWKVRAVKTRHLLRILEVIGLVFLVSLVGHFFGRTAGSCKPSPEKWEEEGYGIRFNCKEGEYNDLATLFLSSQHHTIIKIFSVGHDDTLQDGDVGDYIPPFSIGALALFTTVYLGLMSIGAGLAIPGGLFMPSILLGASWGCFWGLILRLWLPKWNIMPGLYAIMSATGVLAGVFRSAISLVVLVVEGTRGIDYLFGVILSVVIANWVAHHIHHDGVYESELERIGNVYMLRDEPPHRLFTLTAEAIMATGVCGFRTIEPVSRILQMLRTTTHNGFPVFAEEDPDEEASGTVSEVPSSKALVSYGLSSSTQDISGTAAAKVDPLSGRLVGLILRSQLLVLLQRRHFCDVTGRPIGRDYSEQQELEMETEMRTFFRRYFTHARYVSATGQPLDELKLDGVHAGSTTLDLSNLYIDLRPYMNRSPLTIRKDCSAARAHQVFINLGLRHLLVVDVHNHVVGIITRKDLDHAAGHGWWRMSHMAEPPHNKLLRHLRGIPSVGFLARLIGGSSSSAAVNSNEGGAAGGTQANGAANGHPGDAEQGLAHGHGHR</sequence>
<feature type="region of interest" description="Disordered" evidence="14">
    <location>
        <begin position="89"/>
        <end position="159"/>
    </location>
</feature>
<feature type="transmembrane region" description="Helical" evidence="13">
    <location>
        <begin position="473"/>
        <end position="496"/>
    </location>
</feature>
<evidence type="ECO:0000256" key="1">
    <source>
        <dbReference type="ARBA" id="ARBA00004141"/>
    </source>
</evidence>
<dbReference type="AlphaFoldDB" id="D8UFG0"/>
<dbReference type="SUPFAM" id="SSF81340">
    <property type="entry name" value="Clc chloride channel"/>
    <property type="match status" value="1"/>
</dbReference>
<keyword evidence="8 12" id="KW-0129">CBS domain</keyword>
<keyword evidence="4 13" id="KW-0812">Transmembrane</keyword>
<feature type="domain" description="CBS" evidence="16">
    <location>
        <begin position="994"/>
        <end position="1051"/>
    </location>
</feature>
<feature type="transmembrane region" description="Helical" evidence="13">
    <location>
        <begin position="293"/>
        <end position="314"/>
    </location>
</feature>
<evidence type="ECO:0000256" key="10">
    <source>
        <dbReference type="ARBA" id="ARBA00023214"/>
    </source>
</evidence>
<dbReference type="PROSITE" id="PS51371">
    <property type="entry name" value="CBS"/>
    <property type="match status" value="1"/>
</dbReference>
<dbReference type="InterPro" id="IPR035979">
    <property type="entry name" value="RBD_domain_sf"/>
</dbReference>
<comment type="similarity">
    <text evidence="2 13">Belongs to the chloride channel (TC 2.A.49) family.</text>
</comment>
<feature type="region of interest" description="Disordered" evidence="14">
    <location>
        <begin position="1"/>
        <end position="21"/>
    </location>
</feature>
<dbReference type="eggNOG" id="KOG0474">
    <property type="taxonomic scope" value="Eukaryota"/>
</dbReference>
<dbReference type="PRINTS" id="PR00762">
    <property type="entry name" value="CLCHANNEL"/>
</dbReference>
<evidence type="ECO:0000256" key="13">
    <source>
        <dbReference type="RuleBase" id="RU361221"/>
    </source>
</evidence>
<dbReference type="InterPro" id="IPR051280">
    <property type="entry name" value="Cl-channel/antiporter"/>
</dbReference>
<dbReference type="InterPro" id="IPR014743">
    <property type="entry name" value="Cl-channel_core"/>
</dbReference>
<keyword evidence="6 13" id="KW-1133">Transmembrane helix</keyword>
<dbReference type="PROSITE" id="PS50102">
    <property type="entry name" value="RRM"/>
    <property type="match status" value="1"/>
</dbReference>
<dbReference type="InterPro" id="IPR000504">
    <property type="entry name" value="RRM_dom"/>
</dbReference>
<keyword evidence="5" id="KW-0677">Repeat</keyword>
<accession>D8UFG0</accession>
<feature type="transmembrane region" description="Helical" evidence="13">
    <location>
        <begin position="703"/>
        <end position="723"/>
    </location>
</feature>
<feature type="region of interest" description="Disordered" evidence="14">
    <location>
        <begin position="1086"/>
        <end position="1123"/>
    </location>
</feature>
<gene>
    <name evidence="17" type="ORF">VOLCADRAFT_107658</name>
</gene>
<dbReference type="GO" id="GO:0016020">
    <property type="term" value="C:membrane"/>
    <property type="evidence" value="ECO:0007669"/>
    <property type="project" value="UniProtKB-SubCell"/>
</dbReference>
<evidence type="ECO:0000256" key="3">
    <source>
        <dbReference type="ARBA" id="ARBA00022448"/>
    </source>
</evidence>
<evidence type="ECO:0000256" key="6">
    <source>
        <dbReference type="ARBA" id="ARBA00022989"/>
    </source>
</evidence>
<evidence type="ECO:0000256" key="11">
    <source>
        <dbReference type="PROSITE-ProRule" id="PRU00176"/>
    </source>
</evidence>
<dbReference type="Pfam" id="PF00076">
    <property type="entry name" value="RRM_1"/>
    <property type="match status" value="1"/>
</dbReference>
<dbReference type="GO" id="GO:0005254">
    <property type="term" value="F:chloride channel activity"/>
    <property type="evidence" value="ECO:0007669"/>
    <property type="project" value="UniProtKB-UniRule"/>
</dbReference>
<dbReference type="InterPro" id="IPR046342">
    <property type="entry name" value="CBS_dom_sf"/>
</dbReference>
<evidence type="ECO:0000256" key="14">
    <source>
        <dbReference type="SAM" id="MobiDB-lite"/>
    </source>
</evidence>
<dbReference type="InterPro" id="IPR001807">
    <property type="entry name" value="ClC"/>
</dbReference>
<feature type="compositionally biased region" description="Low complexity" evidence="14">
    <location>
        <begin position="1086"/>
        <end position="1107"/>
    </location>
</feature>
<evidence type="ECO:0000256" key="8">
    <source>
        <dbReference type="ARBA" id="ARBA00023122"/>
    </source>
</evidence>
<name>D8UFG0_VOLCA</name>
<evidence type="ECO:0000256" key="12">
    <source>
        <dbReference type="PROSITE-ProRule" id="PRU00703"/>
    </source>
</evidence>
<dbReference type="GO" id="GO:0003723">
    <property type="term" value="F:RNA binding"/>
    <property type="evidence" value="ECO:0007669"/>
    <property type="project" value="UniProtKB-UniRule"/>
</dbReference>
<feature type="transmembrane region" description="Helical" evidence="13">
    <location>
        <begin position="672"/>
        <end position="691"/>
    </location>
</feature>
<organism evidence="18">
    <name type="scientific">Volvox carteri f. nagariensis</name>
    <dbReference type="NCBI Taxonomy" id="3068"/>
    <lineage>
        <taxon>Eukaryota</taxon>
        <taxon>Viridiplantae</taxon>
        <taxon>Chlorophyta</taxon>
        <taxon>core chlorophytes</taxon>
        <taxon>Chlorophyceae</taxon>
        <taxon>CS clade</taxon>
        <taxon>Chlamydomonadales</taxon>
        <taxon>Volvocaceae</taxon>
        <taxon>Volvox</taxon>
    </lineage>
</organism>
<feature type="compositionally biased region" description="Basic and acidic residues" evidence="14">
    <location>
        <begin position="115"/>
        <end position="137"/>
    </location>
</feature>
<dbReference type="Gene3D" id="3.10.580.10">
    <property type="entry name" value="CBS-domain"/>
    <property type="match status" value="1"/>
</dbReference>